<evidence type="ECO:0000256" key="1">
    <source>
        <dbReference type="SAM" id="Phobius"/>
    </source>
</evidence>
<organism evidence="3">
    <name type="scientific">Chromera velia CCMP2878</name>
    <dbReference type="NCBI Taxonomy" id="1169474"/>
    <lineage>
        <taxon>Eukaryota</taxon>
        <taxon>Sar</taxon>
        <taxon>Alveolata</taxon>
        <taxon>Colpodellida</taxon>
        <taxon>Chromeraceae</taxon>
        <taxon>Chromera</taxon>
    </lineage>
</organism>
<accession>A0A0G4GKC2</accession>
<dbReference type="InterPro" id="IPR026913">
    <property type="entry name" value="METTL24"/>
</dbReference>
<evidence type="ECO:0000259" key="2">
    <source>
        <dbReference type="Pfam" id="PF13383"/>
    </source>
</evidence>
<proteinExistence type="predicted"/>
<keyword evidence="1" id="KW-0812">Transmembrane</keyword>
<feature type="domain" description="Methyltransferase" evidence="2">
    <location>
        <begin position="138"/>
        <end position="338"/>
    </location>
</feature>
<dbReference type="Pfam" id="PF13383">
    <property type="entry name" value="Methyltransf_22"/>
    <property type="match status" value="1"/>
</dbReference>
<dbReference type="EMBL" id="CDMZ01001298">
    <property type="protein sequence ID" value="CEM30373.1"/>
    <property type="molecule type" value="Genomic_DNA"/>
</dbReference>
<dbReference type="InterPro" id="IPR025714">
    <property type="entry name" value="Methyltranfer_dom"/>
</dbReference>
<dbReference type="PANTHER" id="PTHR32026:SF10">
    <property type="entry name" value="METHYLTRANSFERASE-LIKE PROTEIN 24-RELATED"/>
    <property type="match status" value="1"/>
</dbReference>
<protein>
    <recommendedName>
        <fullName evidence="2">Methyltransferase domain-containing protein</fullName>
    </recommendedName>
</protein>
<evidence type="ECO:0000313" key="3">
    <source>
        <dbReference type="EMBL" id="CEM30373.1"/>
    </source>
</evidence>
<keyword evidence="1" id="KW-1133">Transmembrane helix</keyword>
<dbReference type="VEuPathDB" id="CryptoDB:Cvel_22281"/>
<keyword evidence="1" id="KW-0472">Membrane</keyword>
<gene>
    <name evidence="3" type="ORF">Cvel_22281</name>
</gene>
<name>A0A0G4GKC2_9ALVE</name>
<reference evidence="3" key="1">
    <citation type="submission" date="2014-11" db="EMBL/GenBank/DDBJ databases">
        <authorList>
            <person name="Otto D Thomas"/>
            <person name="Naeem Raeece"/>
        </authorList>
    </citation>
    <scope>NUCLEOTIDE SEQUENCE</scope>
</reference>
<sequence length="362" mass="40486">MIPGTIFWVFLLGLAAVLHHIVVVLPLLNEKNGAESRALVLEEDLRRVKRSLEASSGSFGILPSIVQQALLDFACSARRRLEEGLDAPDGTRFVDPFQDVLPSLLLPSALLKEPEDGSEDSKGLVGEAYLSKDDSGGRCLVYGIGLGGMSRWEERMASLGCEVHAFDCTTDCRHRSVVGKNFAFHQICVGKQLVEGEEPSRFYVEHMKREPKIEKQDEKEEHCGGGESTFHFEPLASVIRRLGHEGRRLDVLKFDIEGGEWTLLYDDILSLPSRLRPKQLLFEVHTVGAREQYVPSSRVKGKQRGQVNRLFLDLFELGYRVVMKTINEYDRRCAEFVLVLVEGGEAVSRLCQVPSSPSSTPF</sequence>
<dbReference type="PhylomeDB" id="A0A0G4GKC2"/>
<feature type="transmembrane region" description="Helical" evidence="1">
    <location>
        <begin position="6"/>
        <end position="28"/>
    </location>
</feature>
<dbReference type="AlphaFoldDB" id="A0A0G4GKC2"/>
<dbReference type="PANTHER" id="PTHR32026">
    <property type="entry name" value="METHYLTRANSFERASE-LIKE PROTEIN 24"/>
    <property type="match status" value="1"/>
</dbReference>